<keyword evidence="10" id="KW-1185">Reference proteome</keyword>
<dbReference type="GO" id="GO:0000785">
    <property type="term" value="C:chromatin"/>
    <property type="evidence" value="ECO:0007669"/>
    <property type="project" value="TreeGrafter"/>
</dbReference>
<keyword evidence="3 6" id="KW-0863">Zinc-finger</keyword>
<dbReference type="InterPro" id="IPR001374">
    <property type="entry name" value="R3H_dom"/>
</dbReference>
<feature type="domain" description="C2H2-type" evidence="7">
    <location>
        <begin position="469"/>
        <end position="491"/>
    </location>
</feature>
<dbReference type="SMART" id="SM00355">
    <property type="entry name" value="ZnF_C2H2"/>
    <property type="match status" value="2"/>
</dbReference>
<dbReference type="SUPFAM" id="SSF57667">
    <property type="entry name" value="beta-beta-alpha zinc fingers"/>
    <property type="match status" value="1"/>
</dbReference>
<keyword evidence="1" id="KW-0479">Metal-binding</keyword>
<dbReference type="InterPro" id="IPR013087">
    <property type="entry name" value="Znf_C2H2_type"/>
</dbReference>
<sequence>MDPYAQPAGDWNMDTSADTVNPADLSAIDLWDLSIYMDPFDQSLAPTAPVAIPGTQVAMPKHSRVSLLSTSPPDLGWQWGYDPMLIASPARRPSQGQLAKQSCGSITSRSRLLAATTDEAPETVYEDSDSHHSWTASDNFETWCNSLRERLADFRRCQERTVIITSALQTRQRRKVHSMANLLGLSHMSLGSGRNKQILMSKCELVRPASLTDAARDKRWNPVRDNWARGLVDPRAVLFEGLAMGETITRFQQHLLDAGLPLPKRLAIDPNCVLGDGRMKTSTTMYACFETPDDAAVTVLALDQAKPNWNANESNLECDYVRFPPGSDLEDTLCAHFETLPRLLREQSSRQQVQANASFVSQSTDCAMYSDSENEDFSLASPGLTMPMHRFSSRTLSNGSSQSRDAGYASGCSVISQMLSEHSEASATKKRKRMPKGSYPCTFGACDKVFHRDGDRRKHEKNHSGERKHTCEKCSRGFLFPKDLKRHMVTHGCAVSGG</sequence>
<dbReference type="Gene3D" id="3.30.160.60">
    <property type="entry name" value="Classic Zinc Finger"/>
    <property type="match status" value="1"/>
</dbReference>
<evidence type="ECO:0000256" key="4">
    <source>
        <dbReference type="ARBA" id="ARBA00022833"/>
    </source>
</evidence>
<evidence type="ECO:0000259" key="8">
    <source>
        <dbReference type="PROSITE" id="PS51061"/>
    </source>
</evidence>
<dbReference type="GO" id="GO:0008270">
    <property type="term" value="F:zinc ion binding"/>
    <property type="evidence" value="ECO:0007669"/>
    <property type="project" value="UniProtKB-KW"/>
</dbReference>
<dbReference type="PANTHER" id="PTHR14003:SF23">
    <property type="entry name" value="ZINC FINGER PROTEIN 143"/>
    <property type="match status" value="1"/>
</dbReference>
<dbReference type="GO" id="GO:0000981">
    <property type="term" value="F:DNA-binding transcription factor activity, RNA polymerase II-specific"/>
    <property type="evidence" value="ECO:0007669"/>
    <property type="project" value="TreeGrafter"/>
</dbReference>
<feature type="domain" description="C2H2-type" evidence="7">
    <location>
        <begin position="439"/>
        <end position="468"/>
    </location>
</feature>
<dbReference type="CDD" id="cd02325">
    <property type="entry name" value="R3H"/>
    <property type="match status" value="1"/>
</dbReference>
<keyword evidence="2" id="KW-0677">Repeat</keyword>
<dbReference type="PROSITE" id="PS00028">
    <property type="entry name" value="ZINC_FINGER_C2H2_1"/>
    <property type="match status" value="2"/>
</dbReference>
<accession>A0A9Q9ATC5</accession>
<name>A0A9Q9ATC5_9PEZI</name>
<organism evidence="9 10">
    <name type="scientific">Septoria linicola</name>
    <dbReference type="NCBI Taxonomy" id="215465"/>
    <lineage>
        <taxon>Eukaryota</taxon>
        <taxon>Fungi</taxon>
        <taxon>Dikarya</taxon>
        <taxon>Ascomycota</taxon>
        <taxon>Pezizomycotina</taxon>
        <taxon>Dothideomycetes</taxon>
        <taxon>Dothideomycetidae</taxon>
        <taxon>Mycosphaerellales</taxon>
        <taxon>Mycosphaerellaceae</taxon>
        <taxon>Septoria</taxon>
    </lineage>
</organism>
<dbReference type="PANTHER" id="PTHR14003">
    <property type="entry name" value="TRANSCRIPTIONAL REPRESSOR PROTEIN YY"/>
    <property type="match status" value="1"/>
</dbReference>
<evidence type="ECO:0000313" key="9">
    <source>
        <dbReference type="EMBL" id="USW55447.1"/>
    </source>
</evidence>
<gene>
    <name evidence="9" type="ORF">Slin15195_G087660</name>
</gene>
<reference evidence="9" key="1">
    <citation type="submission" date="2022-06" db="EMBL/GenBank/DDBJ databases">
        <title>Complete genome sequences of two strains of the flax pathogen Septoria linicola.</title>
        <authorList>
            <person name="Lapalu N."/>
            <person name="Simon A."/>
            <person name="Demenou B."/>
            <person name="Paumier D."/>
            <person name="Guillot M.-P."/>
            <person name="Gout L."/>
            <person name="Valade R."/>
        </authorList>
    </citation>
    <scope>NUCLEOTIDE SEQUENCE</scope>
    <source>
        <strain evidence="9">SE15195</strain>
    </source>
</reference>
<proteinExistence type="predicted"/>
<evidence type="ECO:0000256" key="1">
    <source>
        <dbReference type="ARBA" id="ARBA00022723"/>
    </source>
</evidence>
<evidence type="ECO:0000256" key="2">
    <source>
        <dbReference type="ARBA" id="ARBA00022737"/>
    </source>
</evidence>
<evidence type="ECO:0000259" key="7">
    <source>
        <dbReference type="PROSITE" id="PS50157"/>
    </source>
</evidence>
<dbReference type="PROSITE" id="PS50157">
    <property type="entry name" value="ZINC_FINGER_C2H2_2"/>
    <property type="match status" value="2"/>
</dbReference>
<evidence type="ECO:0000313" key="10">
    <source>
        <dbReference type="Proteomes" id="UP001056384"/>
    </source>
</evidence>
<feature type="domain" description="R3H" evidence="8">
    <location>
        <begin position="141"/>
        <end position="204"/>
    </location>
</feature>
<evidence type="ECO:0000256" key="6">
    <source>
        <dbReference type="PROSITE-ProRule" id="PRU00042"/>
    </source>
</evidence>
<dbReference type="AlphaFoldDB" id="A0A9Q9ATC5"/>
<dbReference type="InterPro" id="IPR036867">
    <property type="entry name" value="R3H_dom_sf"/>
</dbReference>
<dbReference type="GO" id="GO:0000978">
    <property type="term" value="F:RNA polymerase II cis-regulatory region sequence-specific DNA binding"/>
    <property type="evidence" value="ECO:0007669"/>
    <property type="project" value="TreeGrafter"/>
</dbReference>
<dbReference type="Gene3D" id="3.30.1370.50">
    <property type="entry name" value="R3H-like domain"/>
    <property type="match status" value="1"/>
</dbReference>
<keyword evidence="4" id="KW-0862">Zinc</keyword>
<dbReference type="EMBL" id="CP099424">
    <property type="protein sequence ID" value="USW55447.1"/>
    <property type="molecule type" value="Genomic_DNA"/>
</dbReference>
<protein>
    <submittedName>
        <fullName evidence="9">R3H domain, Zinc finger C2H2-type, Zinc finger C2H2 superfamily, R3H domain superfamily</fullName>
    </submittedName>
</protein>
<dbReference type="InterPro" id="IPR036236">
    <property type="entry name" value="Znf_C2H2_sf"/>
</dbReference>
<dbReference type="GO" id="GO:0005667">
    <property type="term" value="C:transcription regulator complex"/>
    <property type="evidence" value="ECO:0007669"/>
    <property type="project" value="TreeGrafter"/>
</dbReference>
<dbReference type="Proteomes" id="UP001056384">
    <property type="component" value="Chromosome 7"/>
</dbReference>
<evidence type="ECO:0000256" key="5">
    <source>
        <dbReference type="ARBA" id="ARBA00023242"/>
    </source>
</evidence>
<evidence type="ECO:0000256" key="3">
    <source>
        <dbReference type="ARBA" id="ARBA00022771"/>
    </source>
</evidence>
<dbReference type="SUPFAM" id="SSF82708">
    <property type="entry name" value="R3H domain"/>
    <property type="match status" value="1"/>
</dbReference>
<dbReference type="PROSITE" id="PS51061">
    <property type="entry name" value="R3H"/>
    <property type="match status" value="1"/>
</dbReference>
<keyword evidence="5" id="KW-0539">Nucleus</keyword>